<evidence type="ECO:0000256" key="2">
    <source>
        <dbReference type="ARBA" id="ARBA00022980"/>
    </source>
</evidence>
<dbReference type="SUPFAM" id="SSF57829">
    <property type="entry name" value="Zn-binding ribosomal proteins"/>
    <property type="match status" value="1"/>
</dbReference>
<protein>
    <recommendedName>
        <fullName evidence="7">50S ribosomal protein L32</fullName>
    </recommendedName>
</protein>
<keyword evidence="3" id="KW-0687">Ribonucleoprotein</keyword>
<proteinExistence type="inferred from homology"/>
<dbReference type="Proteomes" id="UP001165065">
    <property type="component" value="Unassembled WGS sequence"/>
</dbReference>
<dbReference type="InterPro" id="IPR011332">
    <property type="entry name" value="Ribosomal_zn-bd"/>
</dbReference>
<keyword evidence="2" id="KW-0689">Ribosomal protein</keyword>
<dbReference type="AlphaFoldDB" id="A0A9W7G3U4"/>
<dbReference type="InterPro" id="IPR002677">
    <property type="entry name" value="Ribosomal_bL32"/>
</dbReference>
<dbReference type="NCBIfam" id="TIGR01031">
    <property type="entry name" value="rpmF_bact"/>
    <property type="match status" value="1"/>
</dbReference>
<feature type="region of interest" description="Disordered" evidence="4">
    <location>
        <begin position="40"/>
        <end position="60"/>
    </location>
</feature>
<evidence type="ECO:0008006" key="7">
    <source>
        <dbReference type="Google" id="ProtNLM"/>
    </source>
</evidence>
<reference evidence="6" key="1">
    <citation type="journal article" date="2023" name="Commun. Biol.">
        <title>Genome analysis of Parmales, the sister group of diatoms, reveals the evolutionary specialization of diatoms from phago-mixotrophs to photoautotrophs.</title>
        <authorList>
            <person name="Ban H."/>
            <person name="Sato S."/>
            <person name="Yoshikawa S."/>
            <person name="Yamada K."/>
            <person name="Nakamura Y."/>
            <person name="Ichinomiya M."/>
            <person name="Sato N."/>
            <person name="Blanc-Mathieu R."/>
            <person name="Endo H."/>
            <person name="Kuwata A."/>
            <person name="Ogata H."/>
        </authorList>
    </citation>
    <scope>NUCLEOTIDE SEQUENCE [LARGE SCALE GENOMIC DNA]</scope>
</reference>
<gene>
    <name evidence="5" type="ORF">TrCOL_g7513</name>
</gene>
<name>A0A9W7G3U4_9STRA</name>
<evidence type="ECO:0000256" key="4">
    <source>
        <dbReference type="SAM" id="MobiDB-lite"/>
    </source>
</evidence>
<keyword evidence="6" id="KW-1185">Reference proteome</keyword>
<sequence length="138" mass="15664">MLRRIASLSVRTPSLSPAPLLTSFTNRLVESLSITPPPPLAFDAPAASSSSSPSTSSLSDDLFDSLWFAVPKSKISRSKKRIKNQRYKLKNKTHIHKDPVTGEWTERHRLPINWKFYLREDGYGPKNRGDKIDVEEEE</sequence>
<comment type="similarity">
    <text evidence="1">Belongs to the bacterial ribosomal protein bL32 family.</text>
</comment>
<dbReference type="GO" id="GO:0015934">
    <property type="term" value="C:large ribosomal subunit"/>
    <property type="evidence" value="ECO:0007669"/>
    <property type="project" value="InterPro"/>
</dbReference>
<dbReference type="Pfam" id="PF01783">
    <property type="entry name" value="Ribosomal_L32p"/>
    <property type="match status" value="1"/>
</dbReference>
<dbReference type="GO" id="GO:0006412">
    <property type="term" value="P:translation"/>
    <property type="evidence" value="ECO:0007669"/>
    <property type="project" value="InterPro"/>
</dbReference>
<comment type="caution">
    <text evidence="5">The sequence shown here is derived from an EMBL/GenBank/DDBJ whole genome shotgun (WGS) entry which is preliminary data.</text>
</comment>
<feature type="compositionally biased region" description="Low complexity" evidence="4">
    <location>
        <begin position="41"/>
        <end position="60"/>
    </location>
</feature>
<evidence type="ECO:0000313" key="6">
    <source>
        <dbReference type="Proteomes" id="UP001165065"/>
    </source>
</evidence>
<evidence type="ECO:0000313" key="5">
    <source>
        <dbReference type="EMBL" id="GMI34800.1"/>
    </source>
</evidence>
<dbReference type="GO" id="GO:0003735">
    <property type="term" value="F:structural constituent of ribosome"/>
    <property type="evidence" value="ECO:0007669"/>
    <property type="project" value="InterPro"/>
</dbReference>
<evidence type="ECO:0000256" key="3">
    <source>
        <dbReference type="ARBA" id="ARBA00023274"/>
    </source>
</evidence>
<organism evidence="5 6">
    <name type="scientific">Triparma columacea</name>
    <dbReference type="NCBI Taxonomy" id="722753"/>
    <lineage>
        <taxon>Eukaryota</taxon>
        <taxon>Sar</taxon>
        <taxon>Stramenopiles</taxon>
        <taxon>Ochrophyta</taxon>
        <taxon>Bolidophyceae</taxon>
        <taxon>Parmales</taxon>
        <taxon>Triparmaceae</taxon>
        <taxon>Triparma</taxon>
    </lineage>
</organism>
<evidence type="ECO:0000256" key="1">
    <source>
        <dbReference type="ARBA" id="ARBA00008560"/>
    </source>
</evidence>
<accession>A0A9W7G3U4</accession>
<dbReference type="EMBL" id="BRYA01000882">
    <property type="protein sequence ID" value="GMI34800.1"/>
    <property type="molecule type" value="Genomic_DNA"/>
</dbReference>
<dbReference type="OrthoDB" id="2014905at2759"/>